<evidence type="ECO:0000313" key="2">
    <source>
        <dbReference type="EMBL" id="MBC3811844.1"/>
    </source>
</evidence>
<dbReference type="EMBL" id="JACOFT010000003">
    <property type="protein sequence ID" value="MBC3811844.1"/>
    <property type="molecule type" value="Genomic_DNA"/>
</dbReference>
<evidence type="ECO:0000256" key="1">
    <source>
        <dbReference type="SAM" id="Phobius"/>
    </source>
</evidence>
<keyword evidence="1" id="KW-1133">Transmembrane helix</keyword>
<evidence type="ECO:0000313" key="3">
    <source>
        <dbReference type="Proteomes" id="UP000637632"/>
    </source>
</evidence>
<dbReference type="InterPro" id="IPR021529">
    <property type="entry name" value="DUF2798"/>
</dbReference>
<sequence>MPSTSPSKPSGLPRLPARYAGIVMPFFLSVIMTCIVSAISTLRSVGLANNFVAMWMGSWGISWLVAFPVLLLILPVVRKMTAMVVAPHP</sequence>
<gene>
    <name evidence="2" type="ORF">H8K26_10360</name>
</gene>
<feature type="transmembrane region" description="Helical" evidence="1">
    <location>
        <begin position="20"/>
        <end position="40"/>
    </location>
</feature>
<reference evidence="2 3" key="1">
    <citation type="submission" date="2020-08" db="EMBL/GenBank/DDBJ databases">
        <title>Novel species isolated from subtropical streams in China.</title>
        <authorList>
            <person name="Lu H."/>
        </authorList>
    </citation>
    <scope>NUCLEOTIDE SEQUENCE [LARGE SCALE GENOMIC DNA]</scope>
    <source>
        <strain evidence="2 3">CCTCC AB 2015119</strain>
    </source>
</reference>
<dbReference type="Proteomes" id="UP000637632">
    <property type="component" value="Unassembled WGS sequence"/>
</dbReference>
<organism evidence="2 3">
    <name type="scientific">Undibacterium aquatile</name>
    <dbReference type="NCBI Taxonomy" id="1537398"/>
    <lineage>
        <taxon>Bacteria</taxon>
        <taxon>Pseudomonadati</taxon>
        <taxon>Pseudomonadota</taxon>
        <taxon>Betaproteobacteria</taxon>
        <taxon>Burkholderiales</taxon>
        <taxon>Oxalobacteraceae</taxon>
        <taxon>Undibacterium</taxon>
    </lineage>
</organism>
<proteinExistence type="predicted"/>
<protein>
    <submittedName>
        <fullName evidence="2">DUF2798 domain-containing protein</fullName>
    </submittedName>
</protein>
<keyword evidence="1" id="KW-0812">Transmembrane</keyword>
<comment type="caution">
    <text evidence="2">The sequence shown here is derived from an EMBL/GenBank/DDBJ whole genome shotgun (WGS) entry which is preliminary data.</text>
</comment>
<accession>A0ABR6XHS2</accession>
<keyword evidence="3" id="KW-1185">Reference proteome</keyword>
<dbReference type="Pfam" id="PF11391">
    <property type="entry name" value="DUF2798"/>
    <property type="match status" value="1"/>
</dbReference>
<name>A0ABR6XHS2_9BURK</name>
<keyword evidence="1" id="KW-0472">Membrane</keyword>
<feature type="transmembrane region" description="Helical" evidence="1">
    <location>
        <begin position="52"/>
        <end position="74"/>
    </location>
</feature>